<evidence type="ECO:0000313" key="1">
    <source>
        <dbReference type="EMBL" id="ANS66655.1"/>
    </source>
</evidence>
<sequence>MSMTRRTIVKGLAATPLAGVAGGLLAPGTAHAATLDPSRYRLTSRDSNGHGRFADLTAGLAAKLPTVDAATVVADTNRSADRLTGAPSTSEAFQTGFAWDPDDQQVPYWIPQGVTTSADAYGNGLYPEGGANKVVLVSWYFETDTDADPEDEYALDKGMRLTFVDHNTPAAPAYRHVLLVEPVRAGSGAYSFAPVRKHAGGIMWYGDLLYVVDTFKGLRIFDLRTLFTVATAEKDVCGLHTDGRYYGYGYQYVLPQSHAYDNAGTWLRYSAIGLDRASSPDSLVIGEYSLSGAVDYDEPGDPYNGSTRPTNTTPKVVRWALDHTDRHPASLTATEAVTVAQQKIQGVVSRTTKHYLSASAGPSAKGTLRTFTSGANSASTVADLAIGCEDLSFHSSGASGWAYGESVIWNVSEYTGARYVYAVRADGS</sequence>
<dbReference type="EMBL" id="CP016438">
    <property type="protein sequence ID" value="ANS66655.1"/>
    <property type="molecule type" value="Genomic_DNA"/>
</dbReference>
<dbReference type="InterPro" id="IPR006311">
    <property type="entry name" value="TAT_signal"/>
</dbReference>
<proteinExistence type="predicted"/>
<gene>
    <name evidence="1" type="ORF">SLINC_4431</name>
</gene>
<dbReference type="AlphaFoldDB" id="A0A1B1MDE5"/>
<evidence type="ECO:0000313" key="2">
    <source>
        <dbReference type="Proteomes" id="UP000092598"/>
    </source>
</evidence>
<accession>A0A1B1MDE5</accession>
<dbReference type="Proteomes" id="UP000092598">
    <property type="component" value="Chromosome"/>
</dbReference>
<organism evidence="1 2">
    <name type="scientific">Streptomyces lincolnensis</name>
    <dbReference type="NCBI Taxonomy" id="1915"/>
    <lineage>
        <taxon>Bacteria</taxon>
        <taxon>Bacillati</taxon>
        <taxon>Actinomycetota</taxon>
        <taxon>Actinomycetes</taxon>
        <taxon>Kitasatosporales</taxon>
        <taxon>Streptomycetaceae</taxon>
        <taxon>Streptomyces</taxon>
    </lineage>
</organism>
<reference evidence="1 2" key="1">
    <citation type="submission" date="2016-07" db="EMBL/GenBank/DDBJ databases">
        <title>Enhancement of antibiotic productionsby engineered nitrateutilization in actinobacteria.</title>
        <authorList>
            <person name="Meng S.C."/>
        </authorList>
    </citation>
    <scope>NUCLEOTIDE SEQUENCE [LARGE SCALE GENOMIC DNA]</scope>
    <source>
        <strain evidence="1 2">NRRL 2936</strain>
    </source>
</reference>
<dbReference type="KEGG" id="sls:SLINC_4431"/>
<keyword evidence="2" id="KW-1185">Reference proteome</keyword>
<dbReference type="RefSeq" id="WP_152039008.1">
    <property type="nucleotide sequence ID" value="NZ_CP016438.1"/>
</dbReference>
<protein>
    <submittedName>
        <fullName evidence="1">Uncharacterized protein</fullName>
    </submittedName>
</protein>
<dbReference type="STRING" id="1915.SLINC_4431"/>
<dbReference type="PROSITE" id="PS51318">
    <property type="entry name" value="TAT"/>
    <property type="match status" value="1"/>
</dbReference>
<dbReference type="OrthoDB" id="618894at2"/>
<dbReference type="PATRIC" id="fig|1915.4.peg.4899"/>
<name>A0A1B1MDE5_STRLN</name>